<feature type="transmembrane region" description="Helical" evidence="8">
    <location>
        <begin position="40"/>
        <end position="61"/>
    </location>
</feature>
<reference evidence="9 10" key="1">
    <citation type="submission" date="2018-06" db="EMBL/GenBank/DDBJ databases">
        <title>Paenibacillus montanisoli sp. nov., isolated from mountain area soil.</title>
        <authorList>
            <person name="Wu M."/>
        </authorList>
    </citation>
    <scope>NUCLEOTIDE SEQUENCE [LARGE SCALE GENOMIC DNA]</scope>
    <source>
        <strain evidence="9 10">RA17</strain>
    </source>
</reference>
<feature type="transmembrane region" description="Helical" evidence="8">
    <location>
        <begin position="81"/>
        <end position="105"/>
    </location>
</feature>
<evidence type="ECO:0000313" key="10">
    <source>
        <dbReference type="Proteomes" id="UP000249260"/>
    </source>
</evidence>
<dbReference type="Pfam" id="PF03845">
    <property type="entry name" value="Spore_permease"/>
    <property type="match status" value="1"/>
</dbReference>
<keyword evidence="6 8" id="KW-1133">Transmembrane helix</keyword>
<dbReference type="Proteomes" id="UP000249260">
    <property type="component" value="Unassembled WGS sequence"/>
</dbReference>
<feature type="transmembrane region" description="Helical" evidence="8">
    <location>
        <begin position="274"/>
        <end position="296"/>
    </location>
</feature>
<feature type="transmembrane region" description="Helical" evidence="8">
    <location>
        <begin position="333"/>
        <end position="355"/>
    </location>
</feature>
<comment type="similarity">
    <text evidence="2">Belongs to the amino acid-polyamine-organocation (APC) superfamily. Spore germination protein (SGP) (TC 2.A.3.9) family.</text>
</comment>
<keyword evidence="10" id="KW-1185">Reference proteome</keyword>
<feature type="transmembrane region" description="Helical" evidence="8">
    <location>
        <begin position="147"/>
        <end position="167"/>
    </location>
</feature>
<proteinExistence type="inferred from homology"/>
<evidence type="ECO:0000313" key="9">
    <source>
        <dbReference type="EMBL" id="RAP76549.1"/>
    </source>
</evidence>
<evidence type="ECO:0000256" key="4">
    <source>
        <dbReference type="ARBA" id="ARBA00022544"/>
    </source>
</evidence>
<keyword evidence="7 8" id="KW-0472">Membrane</keyword>
<evidence type="ECO:0000256" key="3">
    <source>
        <dbReference type="ARBA" id="ARBA00022448"/>
    </source>
</evidence>
<evidence type="ECO:0000256" key="2">
    <source>
        <dbReference type="ARBA" id="ARBA00007998"/>
    </source>
</evidence>
<keyword evidence="4" id="KW-0309">Germination</keyword>
<evidence type="ECO:0000256" key="6">
    <source>
        <dbReference type="ARBA" id="ARBA00022989"/>
    </source>
</evidence>
<feature type="transmembrane region" description="Helical" evidence="8">
    <location>
        <begin position="187"/>
        <end position="206"/>
    </location>
</feature>
<keyword evidence="3" id="KW-0813">Transport</keyword>
<feature type="transmembrane region" description="Helical" evidence="8">
    <location>
        <begin position="218"/>
        <end position="243"/>
    </location>
</feature>
<organism evidence="9 10">
    <name type="scientific">Paenibacillus montanisoli</name>
    <dbReference type="NCBI Taxonomy" id="2081970"/>
    <lineage>
        <taxon>Bacteria</taxon>
        <taxon>Bacillati</taxon>
        <taxon>Bacillota</taxon>
        <taxon>Bacilli</taxon>
        <taxon>Bacillales</taxon>
        <taxon>Paenibacillaceae</taxon>
        <taxon>Paenibacillus</taxon>
    </lineage>
</organism>
<accession>A0A328U1N6</accession>
<sequence length="362" mass="40630">MKNTERIAGRQFGLLVFFFTVGNSFILLPTYIVPEAKQDAWISSLIAIVIGWLLVLLYNSLGSKFPARTITEYSEIILGNWFGKLAALVLFICFFLLAAIVLRVLGDFVVIQLMPETPIDSIVILFLVIVVLGARAGIETIGRTAEILFPVFIILFISFFMLSTPSFDFKNMQPIVTGTGVNSILRGAIQFIHFPFLEMVALLMVFPNVNSKKSAKRAFHNGMLLGSFVLLTVTTLSILVLGAEATTEHFYPSFTIAKEINIAGFLQRIEAIMAIMWFISILYKLILLFYGSALSLAQMMKLRDYRPLTYPLGLILYILCLTESSNVMEIKHIMILIGFPFKITFAFLIPLLLLITAKLRKL</sequence>
<protein>
    <submittedName>
        <fullName evidence="9">Spore gernimation protein</fullName>
    </submittedName>
</protein>
<dbReference type="PANTHER" id="PTHR34975:SF2">
    <property type="entry name" value="SPORE GERMINATION PROTEIN A2"/>
    <property type="match status" value="1"/>
</dbReference>
<evidence type="ECO:0000256" key="7">
    <source>
        <dbReference type="ARBA" id="ARBA00023136"/>
    </source>
</evidence>
<evidence type="ECO:0000256" key="5">
    <source>
        <dbReference type="ARBA" id="ARBA00022692"/>
    </source>
</evidence>
<dbReference type="InterPro" id="IPR004761">
    <property type="entry name" value="Spore_GerAB"/>
</dbReference>
<dbReference type="EMBL" id="QLUW01000002">
    <property type="protein sequence ID" value="RAP76549.1"/>
    <property type="molecule type" value="Genomic_DNA"/>
</dbReference>
<dbReference type="NCBIfam" id="TIGR00912">
    <property type="entry name" value="2A0309"/>
    <property type="match status" value="1"/>
</dbReference>
<feature type="transmembrane region" description="Helical" evidence="8">
    <location>
        <begin position="117"/>
        <end position="135"/>
    </location>
</feature>
<comment type="caution">
    <text evidence="9">The sequence shown here is derived from an EMBL/GenBank/DDBJ whole genome shotgun (WGS) entry which is preliminary data.</text>
</comment>
<dbReference type="AlphaFoldDB" id="A0A328U1N6"/>
<evidence type="ECO:0000256" key="8">
    <source>
        <dbReference type="SAM" id="Phobius"/>
    </source>
</evidence>
<dbReference type="PANTHER" id="PTHR34975">
    <property type="entry name" value="SPORE GERMINATION PROTEIN A2"/>
    <property type="match status" value="1"/>
</dbReference>
<dbReference type="OrthoDB" id="2078716at2"/>
<comment type="subcellular location">
    <subcellularLocation>
        <location evidence="1">Membrane</location>
        <topology evidence="1">Multi-pass membrane protein</topology>
    </subcellularLocation>
</comment>
<feature type="transmembrane region" description="Helical" evidence="8">
    <location>
        <begin position="12"/>
        <end position="34"/>
    </location>
</feature>
<dbReference type="GO" id="GO:0009847">
    <property type="term" value="P:spore germination"/>
    <property type="evidence" value="ECO:0007669"/>
    <property type="project" value="InterPro"/>
</dbReference>
<feature type="transmembrane region" description="Helical" evidence="8">
    <location>
        <begin position="308"/>
        <end position="327"/>
    </location>
</feature>
<dbReference type="Gene3D" id="1.20.1740.10">
    <property type="entry name" value="Amino acid/polyamine transporter I"/>
    <property type="match status" value="1"/>
</dbReference>
<name>A0A328U1N6_9BACL</name>
<dbReference type="GO" id="GO:0016020">
    <property type="term" value="C:membrane"/>
    <property type="evidence" value="ECO:0007669"/>
    <property type="project" value="UniProtKB-SubCell"/>
</dbReference>
<gene>
    <name evidence="9" type="ORF">DL346_14335</name>
</gene>
<keyword evidence="5 8" id="KW-0812">Transmembrane</keyword>
<evidence type="ECO:0000256" key="1">
    <source>
        <dbReference type="ARBA" id="ARBA00004141"/>
    </source>
</evidence>
<dbReference type="RefSeq" id="WP_112882767.1">
    <property type="nucleotide sequence ID" value="NZ_QLUW01000002.1"/>
</dbReference>